<reference evidence="1 2" key="2">
    <citation type="submission" date="2009-05" db="EMBL/GenBank/DDBJ databases">
        <authorList>
            <person name="Harkins D.M."/>
            <person name="DeShazer D."/>
            <person name="Woods D.E."/>
            <person name="Brinkac L.M."/>
            <person name="Brown K.A."/>
            <person name="Hung G.C."/>
            <person name="Tuanyok A."/>
            <person name="Zhang B."/>
            <person name="Nierman W.C."/>
        </authorList>
    </citation>
    <scope>NUCLEOTIDE SEQUENCE [LARGE SCALE GENOMIC DNA]</scope>
    <source>
        <strain evidence="1 2">1710a</strain>
    </source>
</reference>
<name>A0A0E1W4T1_BURPE</name>
<gene>
    <name evidence="1" type="ORF">BURPS1710A_4198</name>
</gene>
<dbReference type="AlphaFoldDB" id="A0A0E1W4T1"/>
<accession>A0A0E1W4T1</accession>
<dbReference type="HOGENOM" id="CLU_2680655_0_0_4"/>
<organism evidence="1 2">
    <name type="scientific">Burkholderia pseudomallei 1710a</name>
    <dbReference type="NCBI Taxonomy" id="320371"/>
    <lineage>
        <taxon>Bacteria</taxon>
        <taxon>Pseudomonadati</taxon>
        <taxon>Pseudomonadota</taxon>
        <taxon>Betaproteobacteria</taxon>
        <taxon>Burkholderiales</taxon>
        <taxon>Burkholderiaceae</taxon>
        <taxon>Burkholderia</taxon>
        <taxon>pseudomallei group</taxon>
    </lineage>
</organism>
<evidence type="ECO:0000313" key="2">
    <source>
        <dbReference type="Proteomes" id="UP000001812"/>
    </source>
</evidence>
<dbReference type="EMBL" id="CM000832">
    <property type="protein sequence ID" value="EET07301.1"/>
    <property type="molecule type" value="Genomic_DNA"/>
</dbReference>
<dbReference type="Proteomes" id="UP000001812">
    <property type="component" value="Chromosome I"/>
</dbReference>
<protein>
    <submittedName>
        <fullName evidence="1">Uncharacterized protein</fullName>
    </submittedName>
</protein>
<evidence type="ECO:0000313" key="1">
    <source>
        <dbReference type="EMBL" id="EET07301.1"/>
    </source>
</evidence>
<proteinExistence type="predicted"/>
<reference evidence="2" key="1">
    <citation type="submission" date="2007-08" db="EMBL/GenBank/DDBJ databases">
        <title>Annotation of Burkholderia pseudomallei 1710a.</title>
        <authorList>
            <person name="Harkins D.M."/>
            <person name="DeShazer D."/>
            <person name="Woods D.E."/>
            <person name="Brinkac L.M."/>
            <person name="Brown K.A."/>
            <person name="Hung G.C."/>
            <person name="Tuanyok A."/>
            <person name="Zhang B."/>
            <person name="Nierman W.C."/>
        </authorList>
    </citation>
    <scope>NUCLEOTIDE SEQUENCE [LARGE SCALE GENOMIC DNA]</scope>
    <source>
        <strain evidence="2">1710a</strain>
    </source>
</reference>
<sequence>MNHYFKYRQPPPHETTDDLTDYLNSGLDEMHEILKHGINSPRELDVHSPHNDLDLCRHFLPTKHKKSPPPCTIH</sequence>